<feature type="compositionally biased region" description="Low complexity" evidence="1">
    <location>
        <begin position="125"/>
        <end position="140"/>
    </location>
</feature>
<evidence type="ECO:0000313" key="3">
    <source>
        <dbReference type="Proteomes" id="UP000284706"/>
    </source>
</evidence>
<sequence>MSGELEGKFMEQQRRCLNLTSYKVYPLPSKLEEIPYPLDIRGYPILPEHLTAHSRTHDFNMPSCFHGDESLLVLREGRVVLVCGTAYGDRCGFFVDLYDILYKGFEFKFSCARYCLRLGSPISSDSIESSDSLPSLMSISDSEDRSKPKAGTFVGGSYHVRGGAAADGDGSDVLNTPSSSDTSAVGPRFLVPSASDSIMSPDDRWAPVKLNGNDGHLDLTVARVASGDGIGIVNGWASVKDGALFKPFRASDLNAEVNGLLNPCLSSRSGQSEEISLKGVLDEDVYPLLARAAGSSPLTSCIDPATCEFDNDQFLSQIIKDFRRGGVNY</sequence>
<feature type="compositionally biased region" description="Polar residues" evidence="1">
    <location>
        <begin position="173"/>
        <end position="183"/>
    </location>
</feature>
<accession>A0A409VY99</accession>
<dbReference type="OrthoDB" id="3071415at2759"/>
<feature type="region of interest" description="Disordered" evidence="1">
    <location>
        <begin position="125"/>
        <end position="149"/>
    </location>
</feature>
<dbReference type="Proteomes" id="UP000284706">
    <property type="component" value="Unassembled WGS sequence"/>
</dbReference>
<dbReference type="AlphaFoldDB" id="A0A409VY99"/>
<feature type="region of interest" description="Disordered" evidence="1">
    <location>
        <begin position="168"/>
        <end position="187"/>
    </location>
</feature>
<reference evidence="2 3" key="1">
    <citation type="journal article" date="2018" name="Evol. Lett.">
        <title>Horizontal gene cluster transfer increased hallucinogenic mushroom diversity.</title>
        <authorList>
            <person name="Reynolds H.T."/>
            <person name="Vijayakumar V."/>
            <person name="Gluck-Thaler E."/>
            <person name="Korotkin H.B."/>
            <person name="Matheny P.B."/>
            <person name="Slot J.C."/>
        </authorList>
    </citation>
    <scope>NUCLEOTIDE SEQUENCE [LARGE SCALE GENOMIC DNA]</scope>
    <source>
        <strain evidence="2 3">SRW20</strain>
    </source>
</reference>
<organism evidence="2 3">
    <name type="scientific">Gymnopilus dilepis</name>
    <dbReference type="NCBI Taxonomy" id="231916"/>
    <lineage>
        <taxon>Eukaryota</taxon>
        <taxon>Fungi</taxon>
        <taxon>Dikarya</taxon>
        <taxon>Basidiomycota</taxon>
        <taxon>Agaricomycotina</taxon>
        <taxon>Agaricomycetes</taxon>
        <taxon>Agaricomycetidae</taxon>
        <taxon>Agaricales</taxon>
        <taxon>Agaricineae</taxon>
        <taxon>Hymenogastraceae</taxon>
        <taxon>Gymnopilus</taxon>
    </lineage>
</organism>
<name>A0A409VY99_9AGAR</name>
<evidence type="ECO:0000256" key="1">
    <source>
        <dbReference type="SAM" id="MobiDB-lite"/>
    </source>
</evidence>
<gene>
    <name evidence="2" type="ORF">CVT26_011005</name>
</gene>
<proteinExistence type="predicted"/>
<keyword evidence="3" id="KW-1185">Reference proteome</keyword>
<protein>
    <submittedName>
        <fullName evidence="2">Uncharacterized protein</fullName>
    </submittedName>
</protein>
<comment type="caution">
    <text evidence="2">The sequence shown here is derived from an EMBL/GenBank/DDBJ whole genome shotgun (WGS) entry which is preliminary data.</text>
</comment>
<evidence type="ECO:0000313" key="2">
    <source>
        <dbReference type="EMBL" id="PPQ71227.1"/>
    </source>
</evidence>
<dbReference type="EMBL" id="NHYE01005511">
    <property type="protein sequence ID" value="PPQ71227.1"/>
    <property type="molecule type" value="Genomic_DNA"/>
</dbReference>
<dbReference type="InParanoid" id="A0A409VY99"/>